<reference evidence="1" key="2">
    <citation type="submission" date="2015-06" db="UniProtKB">
        <authorList>
            <consortium name="EnsemblMetazoa"/>
        </authorList>
    </citation>
    <scope>IDENTIFICATION</scope>
</reference>
<name>T1GPJ1_MEGSC</name>
<reference evidence="2" key="1">
    <citation type="submission" date="2013-02" db="EMBL/GenBank/DDBJ databases">
        <authorList>
            <person name="Hughes D."/>
        </authorList>
    </citation>
    <scope>NUCLEOTIDE SEQUENCE</scope>
    <source>
        <strain>Durham</strain>
        <strain evidence="2">NC isolate 2 -- Noor lab</strain>
    </source>
</reference>
<sequence>MSTKRRCSRTMPGPKKHFLRMQTFFTGQSSKI</sequence>
<organism evidence="1 2">
    <name type="scientific">Megaselia scalaris</name>
    <name type="common">Humpbacked fly</name>
    <name type="synonym">Phora scalaris</name>
    <dbReference type="NCBI Taxonomy" id="36166"/>
    <lineage>
        <taxon>Eukaryota</taxon>
        <taxon>Metazoa</taxon>
        <taxon>Ecdysozoa</taxon>
        <taxon>Arthropoda</taxon>
        <taxon>Hexapoda</taxon>
        <taxon>Insecta</taxon>
        <taxon>Pterygota</taxon>
        <taxon>Neoptera</taxon>
        <taxon>Endopterygota</taxon>
        <taxon>Diptera</taxon>
        <taxon>Brachycera</taxon>
        <taxon>Muscomorpha</taxon>
        <taxon>Platypezoidea</taxon>
        <taxon>Phoridae</taxon>
        <taxon>Megaseliini</taxon>
        <taxon>Megaselia</taxon>
    </lineage>
</organism>
<dbReference type="Proteomes" id="UP000015102">
    <property type="component" value="Unassembled WGS sequence"/>
</dbReference>
<dbReference type="EnsemblMetazoa" id="MESCA005523-RA">
    <property type="protein sequence ID" value="MESCA005523-PA"/>
    <property type="gene ID" value="MESCA005523"/>
</dbReference>
<keyword evidence="2" id="KW-1185">Reference proteome</keyword>
<dbReference type="HOGENOM" id="CLU_3392735_0_0_1"/>
<protein>
    <submittedName>
        <fullName evidence="1">Uncharacterized protein</fullName>
    </submittedName>
</protein>
<evidence type="ECO:0000313" key="2">
    <source>
        <dbReference type="Proteomes" id="UP000015102"/>
    </source>
</evidence>
<dbReference type="EMBL" id="CAQQ02046110">
    <property type="status" value="NOT_ANNOTATED_CDS"/>
    <property type="molecule type" value="Genomic_DNA"/>
</dbReference>
<proteinExistence type="predicted"/>
<evidence type="ECO:0000313" key="1">
    <source>
        <dbReference type="EnsemblMetazoa" id="MESCA005523-PA"/>
    </source>
</evidence>
<dbReference type="AlphaFoldDB" id="T1GPJ1"/>
<accession>T1GPJ1</accession>